<dbReference type="PATRIC" id="fig|2041.4.peg.546"/>
<organism evidence="5 6">
    <name type="scientific">Aeromicrobium erythreum</name>
    <dbReference type="NCBI Taxonomy" id="2041"/>
    <lineage>
        <taxon>Bacteria</taxon>
        <taxon>Bacillati</taxon>
        <taxon>Actinomycetota</taxon>
        <taxon>Actinomycetes</taxon>
        <taxon>Propionibacteriales</taxon>
        <taxon>Nocardioidaceae</taxon>
        <taxon>Aeromicrobium</taxon>
    </lineage>
</organism>
<dbReference type="Proteomes" id="UP000067689">
    <property type="component" value="Chromosome"/>
</dbReference>
<evidence type="ECO:0000313" key="6">
    <source>
        <dbReference type="Proteomes" id="UP000067689"/>
    </source>
</evidence>
<accession>A0A0U4BE52</accession>
<protein>
    <submittedName>
        <fullName evidence="5">Long-chain fatty acid--CoA ligase</fullName>
    </submittedName>
</protein>
<dbReference type="Pfam" id="PF13193">
    <property type="entry name" value="AMP-binding_C"/>
    <property type="match status" value="1"/>
</dbReference>
<evidence type="ECO:0000256" key="2">
    <source>
        <dbReference type="ARBA" id="ARBA00022598"/>
    </source>
</evidence>
<keyword evidence="2 5" id="KW-0436">Ligase</keyword>
<dbReference type="STRING" id="2041.AERYTH_02590"/>
<dbReference type="InterPro" id="IPR025110">
    <property type="entry name" value="AMP-bd_C"/>
</dbReference>
<evidence type="ECO:0000256" key="1">
    <source>
        <dbReference type="ARBA" id="ARBA00006432"/>
    </source>
</evidence>
<evidence type="ECO:0000259" key="3">
    <source>
        <dbReference type="Pfam" id="PF00501"/>
    </source>
</evidence>
<feature type="domain" description="AMP-binding enzyme C-terminal" evidence="4">
    <location>
        <begin position="427"/>
        <end position="502"/>
    </location>
</feature>
<dbReference type="FunFam" id="3.30.300.30:FF:000008">
    <property type="entry name" value="2,3-dihydroxybenzoate-AMP ligase"/>
    <property type="match status" value="1"/>
</dbReference>
<reference evidence="5 6" key="1">
    <citation type="journal article" date="1991" name="Int. J. Syst. Bacteriol.">
        <title>Description of the erythromycin-producing bacterium Arthrobacter sp. strain NRRL B-3381 as Aeromicrobium erythreum gen. nov., sp. nov.</title>
        <authorList>
            <person name="Miller E.S."/>
            <person name="Woese C.R."/>
            <person name="Brenner S."/>
        </authorList>
    </citation>
    <scope>NUCLEOTIDE SEQUENCE [LARGE SCALE GENOMIC DNA]</scope>
    <source>
        <strain evidence="5 6">AR18</strain>
    </source>
</reference>
<proteinExistence type="inferred from homology"/>
<dbReference type="PANTHER" id="PTHR43767">
    <property type="entry name" value="LONG-CHAIN-FATTY-ACID--COA LIGASE"/>
    <property type="match status" value="1"/>
</dbReference>
<dbReference type="SUPFAM" id="SSF56801">
    <property type="entry name" value="Acetyl-CoA synthetase-like"/>
    <property type="match status" value="1"/>
</dbReference>
<dbReference type="PROSITE" id="PS00455">
    <property type="entry name" value="AMP_BINDING"/>
    <property type="match status" value="1"/>
</dbReference>
<dbReference type="GO" id="GO:0016878">
    <property type="term" value="F:acid-thiol ligase activity"/>
    <property type="evidence" value="ECO:0007669"/>
    <property type="project" value="UniProtKB-ARBA"/>
</dbReference>
<dbReference type="KEGG" id="aer:AERYTH_02590"/>
<dbReference type="Pfam" id="PF00501">
    <property type="entry name" value="AMP-binding"/>
    <property type="match status" value="1"/>
</dbReference>
<dbReference type="InterPro" id="IPR045851">
    <property type="entry name" value="AMP-bd_C_sf"/>
</dbReference>
<dbReference type="InterPro" id="IPR042099">
    <property type="entry name" value="ANL_N_sf"/>
</dbReference>
<dbReference type="PANTHER" id="PTHR43767:SF1">
    <property type="entry name" value="NONRIBOSOMAL PEPTIDE SYNTHASE PES1 (EUROFUNG)-RELATED"/>
    <property type="match status" value="1"/>
</dbReference>
<feature type="domain" description="AMP-dependent synthetase/ligase" evidence="3">
    <location>
        <begin position="15"/>
        <end position="376"/>
    </location>
</feature>
<name>A0A0U4BE52_9ACTN</name>
<dbReference type="RefSeq" id="WP_067854278.1">
    <property type="nucleotide sequence ID" value="NZ_CP011502.1"/>
</dbReference>
<dbReference type="Gene3D" id="3.40.50.12780">
    <property type="entry name" value="N-terminal domain of ligase-like"/>
    <property type="match status" value="1"/>
</dbReference>
<dbReference type="NCBIfam" id="NF004837">
    <property type="entry name" value="PRK06187.1"/>
    <property type="match status" value="1"/>
</dbReference>
<dbReference type="InterPro" id="IPR000873">
    <property type="entry name" value="AMP-dep_synth/lig_dom"/>
</dbReference>
<dbReference type="EMBL" id="CP011502">
    <property type="protein sequence ID" value="ALX03665.1"/>
    <property type="molecule type" value="Genomic_DNA"/>
</dbReference>
<dbReference type="InterPro" id="IPR020845">
    <property type="entry name" value="AMP-binding_CS"/>
</dbReference>
<dbReference type="AlphaFoldDB" id="A0A0U4BE52"/>
<dbReference type="Gene3D" id="3.30.300.30">
    <property type="match status" value="1"/>
</dbReference>
<comment type="similarity">
    <text evidence="1">Belongs to the ATP-dependent AMP-binding enzyme family.</text>
</comment>
<sequence>MPDLPDATYLSDFHQHRAEQDPDGRCWTYLDRTWTWAQAWDDVRRFAGALQAEGITRGDRIAFLDKNNPAILMATQASCLLGSANAIVNWRLAGDELDYVINDAGARILFVGHELVPTIDLIRDRLVGVERVVVVGGEHDELDAFLASAEPVGRQPGVEPSDVCLVMYSSGTTGRPKGVMLTQHNMVEHTRNAKGDVEYGPDDTMLVAMPMFHVGGSSYALFGPATGTHGYIIREVDPTLLAGAMAAGVTHAFLVPAVVAGLLQAGPQAMQLFSRLKVFSYGAAPMPLPVLRGALEHWPTTQFMQVYGMTEMGGVVTILDDAAHRDEDHPERLVSAGRPIPGVELRVVDVATLRDVEPGQAGELWWRTEQNTVGYLGRPDATAELLQDGGWLRSGDIGRVDDGGFVFIEDRVKDMIITGGENVYSPEVERVLAEHPAVLETAVIGVPDDTWGESVKAVVAFRPEHQIDPQELIDYARERLAHYKAPKSVDVVEALPRNPSGKILKRDLRKGYWPQDGRQV</sequence>
<gene>
    <name evidence="5" type="ORF">AERYTH_02590</name>
</gene>
<dbReference type="InterPro" id="IPR050237">
    <property type="entry name" value="ATP-dep_AMP-bd_enzyme"/>
</dbReference>
<evidence type="ECO:0000313" key="5">
    <source>
        <dbReference type="EMBL" id="ALX03665.1"/>
    </source>
</evidence>
<evidence type="ECO:0000259" key="4">
    <source>
        <dbReference type="Pfam" id="PF13193"/>
    </source>
</evidence>
<keyword evidence="6" id="KW-1185">Reference proteome</keyword>